<dbReference type="PROSITE" id="PS01159">
    <property type="entry name" value="WW_DOMAIN_1"/>
    <property type="match status" value="1"/>
</dbReference>
<evidence type="ECO:0000313" key="7">
    <source>
        <dbReference type="Proteomes" id="UP000596660"/>
    </source>
</evidence>
<dbReference type="PROSITE" id="PS50102">
    <property type="entry name" value="RRM"/>
    <property type="match status" value="1"/>
</dbReference>
<dbReference type="OMA" id="HICPDGN"/>
<dbReference type="PANTHER" id="PTHR48025">
    <property type="entry name" value="OS02G0815200 PROTEIN"/>
    <property type="match status" value="1"/>
</dbReference>
<dbReference type="Gene3D" id="2.20.70.10">
    <property type="match status" value="1"/>
</dbReference>
<feature type="compositionally biased region" description="Polar residues" evidence="3">
    <location>
        <begin position="188"/>
        <end position="200"/>
    </location>
</feature>
<dbReference type="InterPro" id="IPR035979">
    <property type="entry name" value="RBD_domain_sf"/>
</dbReference>
<dbReference type="CDD" id="cd00201">
    <property type="entry name" value="WW"/>
    <property type="match status" value="1"/>
</dbReference>
<feature type="domain" description="RRM" evidence="5">
    <location>
        <begin position="16"/>
        <end position="97"/>
    </location>
</feature>
<dbReference type="GO" id="GO:0003729">
    <property type="term" value="F:mRNA binding"/>
    <property type="evidence" value="ECO:0007669"/>
    <property type="project" value="TreeGrafter"/>
</dbReference>
<dbReference type="Gene3D" id="3.30.70.330">
    <property type="match status" value="1"/>
</dbReference>
<dbReference type="AlphaFoldDB" id="A0A803LF18"/>
<dbReference type="InterPro" id="IPR036020">
    <property type="entry name" value="WW_dom_sf"/>
</dbReference>
<dbReference type="Pfam" id="PF00397">
    <property type="entry name" value="WW"/>
    <property type="match status" value="1"/>
</dbReference>
<accession>A0A803LF18</accession>
<dbReference type="PANTHER" id="PTHR48025:SF1">
    <property type="entry name" value="RRM DOMAIN-CONTAINING PROTEIN"/>
    <property type="match status" value="1"/>
</dbReference>
<proteinExistence type="predicted"/>
<keyword evidence="1 2" id="KW-0694">RNA-binding</keyword>
<dbReference type="PROSITE" id="PS50020">
    <property type="entry name" value="WW_DOMAIN_2"/>
    <property type="match status" value="1"/>
</dbReference>
<name>A0A803LF18_CHEQI</name>
<dbReference type="Proteomes" id="UP000596660">
    <property type="component" value="Unplaced"/>
</dbReference>
<sequence>FQRKRKFDRVDDGSFVKLYVGGIPRTVTQDEIFCLFQEHGNVVEVVLLPDKWTGQQQDYCFVKYAFTEEADRAIIALNNQFTFPEAMAPIRVRYADGARQRQGLERPVQHDSCLARPGLVQNDSAFSGPAIVGQTLHKLYVNGFNREASKREIEEGCDCPLAVRFAEPKKPKNGELRPIPNPVDMRGSNKSNALHLGNSSNSMQVNITGIQGGSFPTVGNRLECPANEMQKPLHKPISPSRFSQMSLQHSQSLNGSPQPSRQTESQLSTPLHSNQKSNNSIEQQNDDQSPQTCRDTGSNSVMLISEPASCPSRSDLSENPIDCDWSEHICPDGCKYYFNCVTCESRWEKPEEFALYEQQLKGMQVQKHSCQEPLSALEASSVEEDCQIQAAPDQKEPCDFEKPQLTMSCSVEHGHEQVQAETSALGGPSFVQ</sequence>
<evidence type="ECO:0000256" key="2">
    <source>
        <dbReference type="PROSITE-ProRule" id="PRU00176"/>
    </source>
</evidence>
<dbReference type="InterPro" id="IPR012677">
    <property type="entry name" value="Nucleotide-bd_a/b_plait_sf"/>
</dbReference>
<feature type="region of interest" description="Disordered" evidence="3">
    <location>
        <begin position="170"/>
        <end position="200"/>
    </location>
</feature>
<dbReference type="GO" id="GO:0009535">
    <property type="term" value="C:chloroplast thylakoid membrane"/>
    <property type="evidence" value="ECO:0007669"/>
    <property type="project" value="TreeGrafter"/>
</dbReference>
<dbReference type="EnsemblPlants" id="AUR62011774-RA">
    <property type="protein sequence ID" value="AUR62011774-RA:cds"/>
    <property type="gene ID" value="AUR62011774"/>
</dbReference>
<dbReference type="GO" id="GO:1901259">
    <property type="term" value="P:chloroplast rRNA processing"/>
    <property type="evidence" value="ECO:0007669"/>
    <property type="project" value="TreeGrafter"/>
</dbReference>
<dbReference type="InterPro" id="IPR050502">
    <property type="entry name" value="Euk_RNA-bind_prot"/>
</dbReference>
<dbReference type="Gramene" id="AUR62011774-RA">
    <property type="protein sequence ID" value="AUR62011774-RA:cds"/>
    <property type="gene ID" value="AUR62011774"/>
</dbReference>
<reference evidence="6" key="1">
    <citation type="journal article" date="2017" name="Nature">
        <title>The genome of Chenopodium quinoa.</title>
        <authorList>
            <person name="Jarvis D.E."/>
            <person name="Ho Y.S."/>
            <person name="Lightfoot D.J."/>
            <person name="Schmoeckel S.M."/>
            <person name="Li B."/>
            <person name="Borm T.J.A."/>
            <person name="Ohyanagi H."/>
            <person name="Mineta K."/>
            <person name="Michell C.T."/>
            <person name="Saber N."/>
            <person name="Kharbatia N.M."/>
            <person name="Rupper R.R."/>
            <person name="Sharp A.R."/>
            <person name="Dally N."/>
            <person name="Boughton B.A."/>
            <person name="Woo Y.H."/>
            <person name="Gao G."/>
            <person name="Schijlen E.G.W.M."/>
            <person name="Guo X."/>
            <person name="Momin A.A."/>
            <person name="Negrao S."/>
            <person name="Al-Babili S."/>
            <person name="Gehring C."/>
            <person name="Roessner U."/>
            <person name="Jung C."/>
            <person name="Murphy K."/>
            <person name="Arold S.T."/>
            <person name="Gojobori T."/>
            <person name="van der Linden C.G."/>
            <person name="van Loo E.N."/>
            <person name="Jellen E.N."/>
            <person name="Maughan P.J."/>
            <person name="Tester M."/>
        </authorList>
    </citation>
    <scope>NUCLEOTIDE SEQUENCE [LARGE SCALE GENOMIC DNA]</scope>
    <source>
        <strain evidence="6">cv. PI 614886</strain>
    </source>
</reference>
<dbReference type="SUPFAM" id="SSF54928">
    <property type="entry name" value="RNA-binding domain, RBD"/>
    <property type="match status" value="1"/>
</dbReference>
<dbReference type="InterPro" id="IPR001202">
    <property type="entry name" value="WW_dom"/>
</dbReference>
<evidence type="ECO:0000259" key="5">
    <source>
        <dbReference type="PROSITE" id="PS50102"/>
    </source>
</evidence>
<reference evidence="6" key="2">
    <citation type="submission" date="2021-03" db="UniProtKB">
        <authorList>
            <consortium name="EnsemblPlants"/>
        </authorList>
    </citation>
    <scope>IDENTIFICATION</scope>
</reference>
<evidence type="ECO:0000256" key="3">
    <source>
        <dbReference type="SAM" id="MobiDB-lite"/>
    </source>
</evidence>
<feature type="region of interest" description="Disordered" evidence="3">
    <location>
        <begin position="231"/>
        <end position="298"/>
    </location>
</feature>
<dbReference type="InterPro" id="IPR000504">
    <property type="entry name" value="RRM_dom"/>
</dbReference>
<evidence type="ECO:0000313" key="6">
    <source>
        <dbReference type="EnsemblPlants" id="AUR62011774-RA:cds"/>
    </source>
</evidence>
<organism evidence="6 7">
    <name type="scientific">Chenopodium quinoa</name>
    <name type="common">Quinoa</name>
    <dbReference type="NCBI Taxonomy" id="63459"/>
    <lineage>
        <taxon>Eukaryota</taxon>
        <taxon>Viridiplantae</taxon>
        <taxon>Streptophyta</taxon>
        <taxon>Embryophyta</taxon>
        <taxon>Tracheophyta</taxon>
        <taxon>Spermatophyta</taxon>
        <taxon>Magnoliopsida</taxon>
        <taxon>eudicotyledons</taxon>
        <taxon>Gunneridae</taxon>
        <taxon>Pentapetalae</taxon>
        <taxon>Caryophyllales</taxon>
        <taxon>Chenopodiaceae</taxon>
        <taxon>Chenopodioideae</taxon>
        <taxon>Atripliceae</taxon>
        <taxon>Chenopodium</taxon>
    </lineage>
</organism>
<feature type="compositionally biased region" description="Polar residues" evidence="3">
    <location>
        <begin position="240"/>
        <end position="298"/>
    </location>
</feature>
<keyword evidence="7" id="KW-1185">Reference proteome</keyword>
<protein>
    <submittedName>
        <fullName evidence="6">Uncharacterized protein</fullName>
    </submittedName>
</protein>
<evidence type="ECO:0000256" key="1">
    <source>
        <dbReference type="ARBA" id="ARBA00022884"/>
    </source>
</evidence>
<feature type="domain" description="WW" evidence="4">
    <location>
        <begin position="319"/>
        <end position="352"/>
    </location>
</feature>
<dbReference type="Pfam" id="PF00076">
    <property type="entry name" value="RRM_1"/>
    <property type="match status" value="1"/>
</dbReference>
<dbReference type="SMART" id="SM00360">
    <property type="entry name" value="RRM"/>
    <property type="match status" value="1"/>
</dbReference>
<dbReference type="SMART" id="SM00456">
    <property type="entry name" value="WW"/>
    <property type="match status" value="1"/>
</dbReference>
<dbReference type="SUPFAM" id="SSF51045">
    <property type="entry name" value="WW domain"/>
    <property type="match status" value="1"/>
</dbReference>
<evidence type="ECO:0000259" key="4">
    <source>
        <dbReference type="PROSITE" id="PS50020"/>
    </source>
</evidence>